<feature type="compositionally biased region" description="Basic and acidic residues" evidence="1">
    <location>
        <begin position="32"/>
        <end position="45"/>
    </location>
</feature>
<feature type="compositionally biased region" description="Polar residues" evidence="1">
    <location>
        <begin position="46"/>
        <end position="59"/>
    </location>
</feature>
<dbReference type="EMBL" id="RFLX01000002">
    <property type="protein sequence ID" value="RMI26339.1"/>
    <property type="molecule type" value="Genomic_DNA"/>
</dbReference>
<dbReference type="AlphaFoldDB" id="A0A3A9J9I9"/>
<proteinExistence type="predicted"/>
<evidence type="ECO:0000313" key="3">
    <source>
        <dbReference type="EMBL" id="RMI26339.1"/>
    </source>
</evidence>
<feature type="region of interest" description="Disordered" evidence="1">
    <location>
        <begin position="1"/>
        <end position="59"/>
    </location>
</feature>
<protein>
    <submittedName>
        <fullName evidence="2">Uncharacterized protein</fullName>
    </submittedName>
</protein>
<dbReference type="RefSeq" id="WP_120639699.1">
    <property type="nucleotide sequence ID" value="NZ_RAQU01000131.1"/>
</dbReference>
<evidence type="ECO:0000313" key="4">
    <source>
        <dbReference type="Proteomes" id="UP000274097"/>
    </source>
</evidence>
<dbReference type="EMBL" id="RAQU01000131">
    <property type="protein sequence ID" value="RKK02720.1"/>
    <property type="molecule type" value="Genomic_DNA"/>
</dbReference>
<dbReference type="InParanoid" id="A0A3A9J9I9"/>
<name>A0A3A9J9I9_9PROT</name>
<accession>A0A3A9J9I9</accession>
<organism evidence="2 5">
    <name type="scientific">Teichococcus wenyumeiae</name>
    <dbReference type="NCBI Taxonomy" id="2478470"/>
    <lineage>
        <taxon>Bacteria</taxon>
        <taxon>Pseudomonadati</taxon>
        <taxon>Pseudomonadota</taxon>
        <taxon>Alphaproteobacteria</taxon>
        <taxon>Acetobacterales</taxon>
        <taxon>Roseomonadaceae</taxon>
        <taxon>Roseomonas</taxon>
    </lineage>
</organism>
<sequence length="59" mass="6567">MTHAHMPPVPPANQPKHGGPTQDPKKSNIKAETLDRDPKQGRSGDIKQNTTHQGYQQDR</sequence>
<evidence type="ECO:0000313" key="5">
    <source>
        <dbReference type="Proteomes" id="UP000278036"/>
    </source>
</evidence>
<evidence type="ECO:0000256" key="1">
    <source>
        <dbReference type="SAM" id="MobiDB-lite"/>
    </source>
</evidence>
<keyword evidence="4" id="KW-1185">Reference proteome</keyword>
<dbReference type="OrthoDB" id="7190664at2"/>
<dbReference type="Proteomes" id="UP000278036">
    <property type="component" value="Unassembled WGS sequence"/>
</dbReference>
<dbReference type="Proteomes" id="UP000274097">
    <property type="component" value="Unassembled WGS sequence"/>
</dbReference>
<reference evidence="2 5" key="1">
    <citation type="submission" date="2018-09" db="EMBL/GenBank/DDBJ databases">
        <title>Roseomonas sp. nov., isolated from feces of Tibetan antelopes in the Qinghai-Tibet plateau, China.</title>
        <authorList>
            <person name="Tian Z."/>
        </authorList>
    </citation>
    <scope>NUCLEOTIDE SEQUENCE [LARGE SCALE GENOMIC DNA]</scope>
    <source>
        <strain evidence="3 4">Z23</strain>
        <strain evidence="2 5">Z24</strain>
    </source>
</reference>
<gene>
    <name evidence="2" type="ORF">D6Z83_18310</name>
    <name evidence="3" type="ORF">EBE87_03365</name>
</gene>
<comment type="caution">
    <text evidence="2">The sequence shown here is derived from an EMBL/GenBank/DDBJ whole genome shotgun (WGS) entry which is preliminary data.</text>
</comment>
<evidence type="ECO:0000313" key="2">
    <source>
        <dbReference type="EMBL" id="RKK02720.1"/>
    </source>
</evidence>